<feature type="non-terminal residue" evidence="2">
    <location>
        <position position="230"/>
    </location>
</feature>
<accession>A0A382N1W2</accession>
<feature type="transmembrane region" description="Helical" evidence="1">
    <location>
        <begin position="105"/>
        <end position="129"/>
    </location>
</feature>
<proteinExistence type="predicted"/>
<evidence type="ECO:0000256" key="1">
    <source>
        <dbReference type="SAM" id="Phobius"/>
    </source>
</evidence>
<protein>
    <submittedName>
        <fullName evidence="2">Uncharacterized protein</fullName>
    </submittedName>
</protein>
<keyword evidence="1" id="KW-1133">Transmembrane helix</keyword>
<reference evidence="2" key="1">
    <citation type="submission" date="2018-05" db="EMBL/GenBank/DDBJ databases">
        <authorList>
            <person name="Lanie J.A."/>
            <person name="Ng W.-L."/>
            <person name="Kazmierczak K.M."/>
            <person name="Andrzejewski T.M."/>
            <person name="Davidsen T.M."/>
            <person name="Wayne K.J."/>
            <person name="Tettelin H."/>
            <person name="Glass J.I."/>
            <person name="Rusch D."/>
            <person name="Podicherti R."/>
            <person name="Tsui H.-C.T."/>
            <person name="Winkler M.E."/>
        </authorList>
    </citation>
    <scope>NUCLEOTIDE SEQUENCE</scope>
</reference>
<sequence length="230" mass="26050">MNNQLLKPVLRVMALSAASVALIFVINNFLIFWWGWPGLDLLFGQLGWFGFEAPRTNLEGSRLILGWLQIVLYLGPIILITVLVLQTSKRTVLADSEVLSRLAAYIIRSAFWAVLFIGLVDMVLSFLRVEGLLPAVFGDQLAKDLGRPAFRGLYVHYPLIFVSFIIGYFSRGLGFMWLALLIVSAELLIVITRFVFSYEQAFMGDLVRFWYAALFLFASAYTLLEEGHVR</sequence>
<feature type="transmembrane region" description="Helical" evidence="1">
    <location>
        <begin position="64"/>
        <end position="85"/>
    </location>
</feature>
<dbReference type="EMBL" id="UINC01097458">
    <property type="protein sequence ID" value="SVC55173.1"/>
    <property type="molecule type" value="Genomic_DNA"/>
</dbReference>
<feature type="transmembrane region" description="Helical" evidence="1">
    <location>
        <begin position="149"/>
        <end position="169"/>
    </location>
</feature>
<feature type="transmembrane region" description="Helical" evidence="1">
    <location>
        <begin position="176"/>
        <end position="196"/>
    </location>
</feature>
<keyword evidence="1" id="KW-0812">Transmembrane</keyword>
<evidence type="ECO:0000313" key="2">
    <source>
        <dbReference type="EMBL" id="SVC55173.1"/>
    </source>
</evidence>
<name>A0A382N1W2_9ZZZZ</name>
<dbReference type="AlphaFoldDB" id="A0A382N1W2"/>
<feature type="transmembrane region" description="Helical" evidence="1">
    <location>
        <begin position="12"/>
        <end position="36"/>
    </location>
</feature>
<organism evidence="2">
    <name type="scientific">marine metagenome</name>
    <dbReference type="NCBI Taxonomy" id="408172"/>
    <lineage>
        <taxon>unclassified sequences</taxon>
        <taxon>metagenomes</taxon>
        <taxon>ecological metagenomes</taxon>
    </lineage>
</organism>
<feature type="transmembrane region" description="Helical" evidence="1">
    <location>
        <begin position="208"/>
        <end position="224"/>
    </location>
</feature>
<gene>
    <name evidence="2" type="ORF">METZ01_LOCUS308027</name>
</gene>
<keyword evidence="1" id="KW-0472">Membrane</keyword>